<comment type="caution">
    <text evidence="1">The sequence shown here is derived from an EMBL/GenBank/DDBJ whole genome shotgun (WGS) entry which is preliminary data.</text>
</comment>
<gene>
    <name evidence="1" type="ORF">DFH08DRAFT_301771</name>
</gene>
<reference evidence="1" key="1">
    <citation type="submission" date="2023-03" db="EMBL/GenBank/DDBJ databases">
        <title>Massive genome expansion in bonnet fungi (Mycena s.s.) driven by repeated elements and novel gene families across ecological guilds.</title>
        <authorList>
            <consortium name="Lawrence Berkeley National Laboratory"/>
            <person name="Harder C.B."/>
            <person name="Miyauchi S."/>
            <person name="Viragh M."/>
            <person name="Kuo A."/>
            <person name="Thoen E."/>
            <person name="Andreopoulos B."/>
            <person name="Lu D."/>
            <person name="Skrede I."/>
            <person name="Drula E."/>
            <person name="Henrissat B."/>
            <person name="Morin E."/>
            <person name="Kohler A."/>
            <person name="Barry K."/>
            <person name="LaButti K."/>
            <person name="Morin E."/>
            <person name="Salamov A."/>
            <person name="Lipzen A."/>
            <person name="Mereny Z."/>
            <person name="Hegedus B."/>
            <person name="Baldrian P."/>
            <person name="Stursova M."/>
            <person name="Weitz H."/>
            <person name="Taylor A."/>
            <person name="Grigoriev I.V."/>
            <person name="Nagy L.G."/>
            <person name="Martin F."/>
            <person name="Kauserud H."/>
        </authorList>
    </citation>
    <scope>NUCLEOTIDE SEQUENCE</scope>
    <source>
        <strain evidence="1">CBHHK002</strain>
    </source>
</reference>
<dbReference type="EMBL" id="JARIHO010000033">
    <property type="protein sequence ID" value="KAJ7334203.1"/>
    <property type="molecule type" value="Genomic_DNA"/>
</dbReference>
<evidence type="ECO:0000313" key="1">
    <source>
        <dbReference type="EMBL" id="KAJ7334203.1"/>
    </source>
</evidence>
<sequence length="310" mass="35618">MFDPFWAVIETSLEAATPPVTCSRTANGAAEIGDVNIGDFAVCREGSLLRYIFYDFVTSLGYKLTDKERQVFHELQFETSSRAYNYGRPCLVLERHSPGSFKVCFLATLEPGDSVFTALSIPRQEFAYFPYRVRPSRRDAGDRRILPMPVVRSHLVPIRRTGYIREQLHYGQLERAKKAIQEKIALFTANHEAIRMKEIALLDDPKHPANMFKTDPVDSRPISPVRFTNGMFSPFERAGLVPMYNSRFIPSRVQHYNNIQWVLKHAREDIVTTSRYLSSVDHPSLPFYLPRPFYSALSRATRALVRRPPL</sequence>
<dbReference type="Proteomes" id="UP001218218">
    <property type="component" value="Unassembled WGS sequence"/>
</dbReference>
<proteinExistence type="predicted"/>
<organism evidence="1 2">
    <name type="scientific">Mycena albidolilacea</name>
    <dbReference type="NCBI Taxonomy" id="1033008"/>
    <lineage>
        <taxon>Eukaryota</taxon>
        <taxon>Fungi</taxon>
        <taxon>Dikarya</taxon>
        <taxon>Basidiomycota</taxon>
        <taxon>Agaricomycotina</taxon>
        <taxon>Agaricomycetes</taxon>
        <taxon>Agaricomycetidae</taxon>
        <taxon>Agaricales</taxon>
        <taxon>Marasmiineae</taxon>
        <taxon>Mycenaceae</taxon>
        <taxon>Mycena</taxon>
    </lineage>
</organism>
<dbReference type="AlphaFoldDB" id="A0AAD6ZRK1"/>
<protein>
    <submittedName>
        <fullName evidence="1">Uncharacterized protein</fullName>
    </submittedName>
</protein>
<keyword evidence="2" id="KW-1185">Reference proteome</keyword>
<name>A0AAD6ZRK1_9AGAR</name>
<evidence type="ECO:0000313" key="2">
    <source>
        <dbReference type="Proteomes" id="UP001218218"/>
    </source>
</evidence>
<accession>A0AAD6ZRK1</accession>